<keyword evidence="2" id="KW-1185">Reference proteome</keyword>
<evidence type="ECO:0000313" key="1">
    <source>
        <dbReference type="EMBL" id="KAK5648214.1"/>
    </source>
</evidence>
<evidence type="ECO:0000313" key="2">
    <source>
        <dbReference type="Proteomes" id="UP001329430"/>
    </source>
</evidence>
<dbReference type="PANTHER" id="PTHR31511">
    <property type="entry name" value="PROTEIN CBG23764"/>
    <property type="match status" value="1"/>
</dbReference>
<dbReference type="AlphaFoldDB" id="A0AAN7VR23"/>
<dbReference type="InterPro" id="IPR012337">
    <property type="entry name" value="RNaseH-like_sf"/>
</dbReference>
<dbReference type="EMBL" id="JAVRBK010000002">
    <property type="protein sequence ID" value="KAK5648214.1"/>
    <property type="molecule type" value="Genomic_DNA"/>
</dbReference>
<dbReference type="InterPro" id="IPR043502">
    <property type="entry name" value="DNA/RNA_pol_sf"/>
</dbReference>
<accession>A0AAN7VR23</accession>
<dbReference type="SUPFAM" id="SSF56672">
    <property type="entry name" value="DNA/RNA polymerases"/>
    <property type="match status" value="1"/>
</dbReference>
<name>A0AAN7VR23_9COLE</name>
<evidence type="ECO:0008006" key="3">
    <source>
        <dbReference type="Google" id="ProtNLM"/>
    </source>
</evidence>
<dbReference type="GO" id="GO:0071897">
    <property type="term" value="P:DNA biosynthetic process"/>
    <property type="evidence" value="ECO:0007669"/>
    <property type="project" value="UniProtKB-ARBA"/>
</dbReference>
<proteinExistence type="predicted"/>
<reference evidence="1 2" key="1">
    <citation type="journal article" date="2024" name="Insects">
        <title>An Improved Chromosome-Level Genome Assembly of the Firefly Pyrocoelia pectoralis.</title>
        <authorList>
            <person name="Fu X."/>
            <person name="Meyer-Rochow V.B."/>
            <person name="Ballantyne L."/>
            <person name="Zhu X."/>
        </authorList>
    </citation>
    <scope>NUCLEOTIDE SEQUENCE [LARGE SCALE GENOMIC DNA]</scope>
    <source>
        <strain evidence="1">XCY_ONT2</strain>
    </source>
</reference>
<dbReference type="InterPro" id="IPR023211">
    <property type="entry name" value="DNA_pol_palm_dom_sf"/>
</dbReference>
<organism evidence="1 2">
    <name type="scientific">Pyrocoelia pectoralis</name>
    <dbReference type="NCBI Taxonomy" id="417401"/>
    <lineage>
        <taxon>Eukaryota</taxon>
        <taxon>Metazoa</taxon>
        <taxon>Ecdysozoa</taxon>
        <taxon>Arthropoda</taxon>
        <taxon>Hexapoda</taxon>
        <taxon>Insecta</taxon>
        <taxon>Pterygota</taxon>
        <taxon>Neoptera</taxon>
        <taxon>Endopterygota</taxon>
        <taxon>Coleoptera</taxon>
        <taxon>Polyphaga</taxon>
        <taxon>Elateriformia</taxon>
        <taxon>Elateroidea</taxon>
        <taxon>Lampyridae</taxon>
        <taxon>Lampyrinae</taxon>
        <taxon>Pyrocoelia</taxon>
    </lineage>
</organism>
<comment type="caution">
    <text evidence="1">The sequence shown here is derived from an EMBL/GenBank/DDBJ whole genome shotgun (WGS) entry which is preliminary data.</text>
</comment>
<dbReference type="PANTHER" id="PTHR31511:SF12">
    <property type="entry name" value="RHO TERMINATION FACTOR N-TERMINAL DOMAIN-CONTAINING PROTEIN"/>
    <property type="match status" value="1"/>
</dbReference>
<sequence>MTSTFTSLTSQVVKTTRSAMALIKTKQDILRHVHIVRKNIMLIEQFLRIGSDRNENRLKLESNLCILKTLLVKLKLALVKRGGGVGVAKHNLVWQAVDSCFNNRLLTGIIVNDNFKDSLEFLNNAYNIFSRKVSAIVKSTMVKANAVLVCHFIHPQNQIIDLKTFATKNEIISVGSDLSQWYQTHVVNKIQTKIEEFSEKDSGWTLHEILHLKVNINSYIPLKGGSSTYVKVPHFIAIKRAVINVRNNDNYCFLWAIVSALHPAKKNVERTSSYPHFCEILNYNSIQFPIKLSDIKKFEKLNGLTINLFCIKGKSVVPFLLSENQDRDPINLLVLSRNEDTSVSFHFAWIKNMSALFSKQLSKHGHKHFICNRCLNHFSSDEYLQKHLIHCNQINKCSVKLPDETNKFLEFKHFAYQEKVPFVVYADLESILEKCADDQVTNTQLCEKHIPFSVAYYLKCSYDDSLSKFRLYRGNDCIQWFVKELQDIANWTNEIFNTVVPMEALSKEQIESFENATHCHICKNPFQLGEIKVRDHCHFTSKFRNASHNACNLNYKDSHIIPVVFHNLSGYDSHFIIKQLAVNIPGQISLLPLNKEKYISFTKSVENTDVKFRFIDSFRFMSSSVDKLASYLDNNKKIITKLNCANDEEFNLLVRKGIFPYEYIDSWAKLNEPSLPPKEAFYSHLQGDGISDESYAHANKVWSTFSIETLGQYSDLYLKTDVLLLADIFENFRATCLNAYQLDPLHYYTAPGLAFDAMLKITGVKLELLTDIDMIMFIERGIRGGVAQCSNRYAKANNKYMNSYDPSAPTSYLMYLDVNNLYGKSMGEFLPYADFSFVDEPDIDSILSNLDDSDVGYIIDCDLDYPTKLHESHSDLPLAPEHMAPPGSKLKKLLLTLYSKRNYVLHYRNLKVYLEQGLKLVKVNQVLRFKQSPWLKKYIDLNTMLRQASKNDFDKNFYKLMINSVFGKLMENVRKYKDVKLVTQWEGRYGARALVAQPNFHSSTIFDKDMVIIEMNRLEVFMNKPIYAGFAVLDLSKTFLYNFHYNYILNKFNNNAQLLYTDTDSLIYSFTVPDIYECIKTDIDRFDTSDYDPDNVYTIPLVNKKVSGLMKDENNGKIMTEFVGLRAKMYAYSVEGKVTKKSKGSTSASVKRITIDDYKKALFNYQITKRPQHLIRSKKHLVYTIKQDKVVLNPYDNKRVLAFGSTSTRPWGFTPLP</sequence>
<dbReference type="Proteomes" id="UP001329430">
    <property type="component" value="Chromosome 2"/>
</dbReference>
<dbReference type="GO" id="GO:0042575">
    <property type="term" value="C:DNA polymerase complex"/>
    <property type="evidence" value="ECO:0007669"/>
    <property type="project" value="UniProtKB-ARBA"/>
</dbReference>
<protein>
    <recommendedName>
        <fullName evidence="3">DNA-directed DNA polymerase</fullName>
    </recommendedName>
</protein>
<dbReference type="Gene3D" id="3.90.1600.10">
    <property type="entry name" value="Palm domain of DNA polymerase"/>
    <property type="match status" value="1"/>
</dbReference>
<gene>
    <name evidence="1" type="ORF">RI129_003106</name>
</gene>
<dbReference type="SUPFAM" id="SSF53098">
    <property type="entry name" value="Ribonuclease H-like"/>
    <property type="match status" value="1"/>
</dbReference>